<feature type="compositionally biased region" description="Low complexity" evidence="1">
    <location>
        <begin position="18"/>
        <end position="29"/>
    </location>
</feature>
<proteinExistence type="predicted"/>
<reference evidence="2 3" key="1">
    <citation type="submission" date="2018-07" db="EMBL/GenBank/DDBJ databases">
        <title>The complete nuclear genome of the prasinophyte Chloropicon primus (CCMP1205).</title>
        <authorList>
            <person name="Pombert J.-F."/>
            <person name="Otis C."/>
            <person name="Turmel M."/>
            <person name="Lemieux C."/>
        </authorList>
    </citation>
    <scope>NUCLEOTIDE SEQUENCE [LARGE SCALE GENOMIC DNA]</scope>
    <source>
        <strain evidence="2 3">CCMP1205</strain>
    </source>
</reference>
<keyword evidence="3" id="KW-1185">Reference proteome</keyword>
<protein>
    <submittedName>
        <fullName evidence="2">Uncharacterized protein</fullName>
    </submittedName>
</protein>
<gene>
    <name evidence="2" type="ORF">A3770_04p33270</name>
</gene>
<evidence type="ECO:0000313" key="3">
    <source>
        <dbReference type="Proteomes" id="UP000316726"/>
    </source>
</evidence>
<organism evidence="2 3">
    <name type="scientific">Chloropicon primus</name>
    <dbReference type="NCBI Taxonomy" id="1764295"/>
    <lineage>
        <taxon>Eukaryota</taxon>
        <taxon>Viridiplantae</taxon>
        <taxon>Chlorophyta</taxon>
        <taxon>Chloropicophyceae</taxon>
        <taxon>Chloropicales</taxon>
        <taxon>Chloropicaceae</taxon>
        <taxon>Chloropicon</taxon>
    </lineage>
</organism>
<dbReference type="AlphaFoldDB" id="A0A5B8MK95"/>
<feature type="region of interest" description="Disordered" evidence="1">
    <location>
        <begin position="1"/>
        <end position="30"/>
    </location>
</feature>
<feature type="compositionally biased region" description="Gly residues" evidence="1">
    <location>
        <begin position="1"/>
        <end position="17"/>
    </location>
</feature>
<accession>A0A5B8MK95</accession>
<name>A0A5B8MK95_9CHLO</name>
<evidence type="ECO:0000256" key="1">
    <source>
        <dbReference type="SAM" id="MobiDB-lite"/>
    </source>
</evidence>
<dbReference type="EMBL" id="CP031037">
    <property type="protein sequence ID" value="QDZ20809.1"/>
    <property type="molecule type" value="Genomic_DNA"/>
</dbReference>
<sequence>MSTLAGSGGGGSSGGGAASPPSSSSSSSSTLLRPELTFNYMSEEAAGTSKSVGIVMRRGVHRKRTFLMPAGEPSRVGVLLVWKVVLGSFKSCCVQELLVDDHNMRDFVVPGSIVSLRLTSGRGAVKARDFELIQVLRRRRDGDQTTLSPYCIVKAWSKPYFHTRATYIEELGHLPRAGLAVLKARVVRVEGIRVAVGQTPAKRKLGDGQDKGWKGGVREVSLSLRIDDCTGRAACDFSTEAGFGLLLAADAGALGELVGMCQDALRYHKKDACTLEFRQYDRGSKLSVANFGLAYPVHKRLSKSVMAICTSLTRADSFNFLCMKGKRREASERGGDGSCLDLQVLHWEKTRSLYESLKHQII</sequence>
<dbReference type="Proteomes" id="UP000316726">
    <property type="component" value="Chromosome 4"/>
</dbReference>
<evidence type="ECO:0000313" key="2">
    <source>
        <dbReference type="EMBL" id="QDZ20809.1"/>
    </source>
</evidence>